<name>A0AAU9CAU2_9GAMM</name>
<feature type="compositionally biased region" description="Low complexity" evidence="1">
    <location>
        <begin position="212"/>
        <end position="229"/>
    </location>
</feature>
<evidence type="ECO:0000256" key="1">
    <source>
        <dbReference type="SAM" id="MobiDB-lite"/>
    </source>
</evidence>
<dbReference type="EMBL" id="AP024714">
    <property type="protein sequence ID" value="BCX82746.1"/>
    <property type="molecule type" value="Genomic_DNA"/>
</dbReference>
<feature type="region of interest" description="Disordered" evidence="1">
    <location>
        <begin position="212"/>
        <end position="258"/>
    </location>
</feature>
<dbReference type="AlphaFoldDB" id="A0AAU9CAU2"/>
<reference evidence="3" key="1">
    <citation type="journal article" date="2024" name="Int. J. Syst. Evol. Microbiol.">
        <title>Methylomarinovum tepidoasis sp. nov., a moderately thermophilic methanotroph of the family Methylothermaceae isolated from a deep-sea hydrothermal field.</title>
        <authorList>
            <person name="Hirayama H."/>
            <person name="Takaki Y."/>
            <person name="Abe M."/>
            <person name="Miyazaki M."/>
            <person name="Uematsu K."/>
            <person name="Matsui Y."/>
            <person name="Takai K."/>
        </authorList>
    </citation>
    <scope>NUCLEOTIDE SEQUENCE [LARGE SCALE GENOMIC DNA]</scope>
    <source>
        <strain evidence="3">IT-9</strain>
    </source>
</reference>
<feature type="region of interest" description="Disordered" evidence="1">
    <location>
        <begin position="112"/>
        <end position="133"/>
    </location>
</feature>
<dbReference type="Proteomes" id="UP001321825">
    <property type="component" value="Chromosome"/>
</dbReference>
<sequence>MERYELICFSLRPGLTPEQARTLTASVLPGAPEPRPGVRLGVLAPEAARAAQRRLTRAGVICNYRPATATPDWQLAPEEQRHVCGGCGRPAHIPAGRRNYRCRHCRRPILRHGREVPPPAETAPPPPASPRSRAPSLLLAVAAVILLGGGDPARALAAKIRDSAYRQLAPLAGEFQFLTQVMARQRLQPHPAPALPAVAAAPVDHTAAPTAEKPATVRAAAAPAESATPDHPLLPEGEGRSEEENREPLPTLPEPVRQARSLTQLETALRRQIDAAPARALPRLPETPSLPPVKLPLLPQPVAVDPARLRAVVAELDGHLRRKAPFLRTLYRHDLELLDQLQRLERSFQAPQASAPSYAVPQSEARTRATAVPAFDAPGYCPVVPLPAACPAA</sequence>
<organism evidence="2 3">
    <name type="scientific">Methylomarinovum caldicuralii</name>
    <dbReference type="NCBI Taxonomy" id="438856"/>
    <lineage>
        <taxon>Bacteria</taxon>
        <taxon>Pseudomonadati</taxon>
        <taxon>Pseudomonadota</taxon>
        <taxon>Gammaproteobacteria</taxon>
        <taxon>Methylococcales</taxon>
        <taxon>Methylothermaceae</taxon>
        <taxon>Methylomarinovum</taxon>
    </lineage>
</organism>
<feature type="compositionally biased region" description="Basic and acidic residues" evidence="1">
    <location>
        <begin position="237"/>
        <end position="247"/>
    </location>
</feature>
<keyword evidence="3" id="KW-1185">Reference proteome</keyword>
<feature type="compositionally biased region" description="Pro residues" evidence="1">
    <location>
        <begin position="116"/>
        <end position="129"/>
    </location>
</feature>
<dbReference type="KEGG" id="mcau:MIT9_P2332"/>
<protein>
    <submittedName>
        <fullName evidence="2">Uncharacterized protein</fullName>
    </submittedName>
</protein>
<evidence type="ECO:0000313" key="3">
    <source>
        <dbReference type="Proteomes" id="UP001321825"/>
    </source>
</evidence>
<accession>A0AAU9CAU2</accession>
<proteinExistence type="predicted"/>
<evidence type="ECO:0000313" key="2">
    <source>
        <dbReference type="EMBL" id="BCX82746.1"/>
    </source>
</evidence>
<gene>
    <name evidence="2" type="ORF">MIT9_P2332</name>
</gene>